<dbReference type="KEGG" id="blac:94352061"/>
<comment type="caution">
    <text evidence="2">The sequence shown here is derived from an EMBL/GenBank/DDBJ whole genome shotgun (WGS) entry which is preliminary data.</text>
</comment>
<dbReference type="RefSeq" id="XP_067820332.1">
    <property type="nucleotide sequence ID" value="XM_067966390.1"/>
</dbReference>
<accession>A0A976FQ15</accession>
<proteinExistence type="predicted"/>
<dbReference type="OrthoDB" id="125368at2759"/>
<dbReference type="GeneID" id="94352061"/>
<keyword evidence="3" id="KW-1185">Reference proteome</keyword>
<reference evidence="2 3" key="1">
    <citation type="journal article" date="2021" name="Genome Biol.">
        <title>AFLAP: assembly-free linkage analysis pipeline using k-mers from genome sequencing data.</title>
        <authorList>
            <person name="Fletcher K."/>
            <person name="Zhang L."/>
            <person name="Gil J."/>
            <person name="Han R."/>
            <person name="Cavanaugh K."/>
            <person name="Michelmore R."/>
        </authorList>
    </citation>
    <scope>NUCLEOTIDE SEQUENCE [LARGE SCALE GENOMIC DNA]</scope>
    <source>
        <strain evidence="2 3">SF5</strain>
    </source>
</reference>
<sequence>MDPKIQEEMWRTVVRVSSKNVSGTGIILDRTQTHLYLVTNLHLWVDDSFTDYLSADFKTNIKWLLRANPKLKENGRKRKRGETRRKSPRLAAKKAAAGIDKPQVLVEQLEQKSQKLVEVQRFCLDSDACWYSSFDLAIFKLSRHAPTI</sequence>
<dbReference type="AlphaFoldDB" id="A0A976FQ15"/>
<feature type="compositionally biased region" description="Basic residues" evidence="1">
    <location>
        <begin position="75"/>
        <end position="92"/>
    </location>
</feature>
<organism evidence="2 3">
    <name type="scientific">Bremia lactucae</name>
    <name type="common">Lettuce downy mildew</name>
    <dbReference type="NCBI Taxonomy" id="4779"/>
    <lineage>
        <taxon>Eukaryota</taxon>
        <taxon>Sar</taxon>
        <taxon>Stramenopiles</taxon>
        <taxon>Oomycota</taxon>
        <taxon>Peronosporomycetes</taxon>
        <taxon>Peronosporales</taxon>
        <taxon>Peronosporaceae</taxon>
        <taxon>Bremia</taxon>
    </lineage>
</organism>
<feature type="region of interest" description="Disordered" evidence="1">
    <location>
        <begin position="72"/>
        <end position="96"/>
    </location>
</feature>
<evidence type="ECO:0000313" key="2">
    <source>
        <dbReference type="EMBL" id="TDH70833.1"/>
    </source>
</evidence>
<evidence type="ECO:0000313" key="3">
    <source>
        <dbReference type="Proteomes" id="UP000294530"/>
    </source>
</evidence>
<evidence type="ECO:0000256" key="1">
    <source>
        <dbReference type="SAM" id="MobiDB-lite"/>
    </source>
</evidence>
<dbReference type="Proteomes" id="UP000294530">
    <property type="component" value="Unassembled WGS sequence"/>
</dbReference>
<protein>
    <submittedName>
        <fullName evidence="2">Uncharacterized protein</fullName>
    </submittedName>
</protein>
<gene>
    <name evidence="2" type="ORF">CCR75_008337</name>
</gene>
<name>A0A976FQ15_BRELC</name>
<dbReference type="EMBL" id="SHOA02000001">
    <property type="protein sequence ID" value="TDH70833.1"/>
    <property type="molecule type" value="Genomic_DNA"/>
</dbReference>